<organism evidence="5 6">
    <name type="scientific">Conoideocrella luteorostrata</name>
    <dbReference type="NCBI Taxonomy" id="1105319"/>
    <lineage>
        <taxon>Eukaryota</taxon>
        <taxon>Fungi</taxon>
        <taxon>Dikarya</taxon>
        <taxon>Ascomycota</taxon>
        <taxon>Pezizomycotina</taxon>
        <taxon>Sordariomycetes</taxon>
        <taxon>Hypocreomycetidae</taxon>
        <taxon>Hypocreales</taxon>
        <taxon>Clavicipitaceae</taxon>
        <taxon>Conoideocrella</taxon>
    </lineage>
</organism>
<dbReference type="Gene3D" id="3.30.465.10">
    <property type="match status" value="2"/>
</dbReference>
<dbReference type="Proteomes" id="UP001251528">
    <property type="component" value="Unassembled WGS sequence"/>
</dbReference>
<protein>
    <recommendedName>
        <fullName evidence="4">FAD-binding PCMH-type domain-containing protein</fullName>
    </recommendedName>
</protein>
<feature type="chain" id="PRO_5042610538" description="FAD-binding PCMH-type domain-containing protein" evidence="3">
    <location>
        <begin position="24"/>
        <end position="592"/>
    </location>
</feature>
<name>A0AAJ0FNI6_9HYPO</name>
<reference evidence="5" key="1">
    <citation type="submission" date="2023-06" db="EMBL/GenBank/DDBJ databases">
        <title>Conoideocrella luteorostrata (Hypocreales: Clavicipitaceae), a potential biocontrol fungus for elongate hemlock scale in United States Christmas tree production areas.</title>
        <authorList>
            <person name="Barrett H."/>
            <person name="Lovett B."/>
            <person name="Macias A.M."/>
            <person name="Stajich J.E."/>
            <person name="Kasson M.T."/>
        </authorList>
    </citation>
    <scope>NUCLEOTIDE SEQUENCE</scope>
    <source>
        <strain evidence="5">ARSEF 14590</strain>
    </source>
</reference>
<keyword evidence="2" id="KW-0560">Oxidoreductase</keyword>
<proteinExistence type="inferred from homology"/>
<dbReference type="PANTHER" id="PTHR13878:SF155">
    <property type="entry name" value="ALCOHOL OXIDASE, PUTATIVE (AFU_ORTHOLOGUE AFUA_4G00430)-RELATED"/>
    <property type="match status" value="1"/>
</dbReference>
<dbReference type="Pfam" id="PF08031">
    <property type="entry name" value="BBE"/>
    <property type="match status" value="1"/>
</dbReference>
<dbReference type="Pfam" id="PF01565">
    <property type="entry name" value="FAD_binding_4"/>
    <property type="match status" value="1"/>
</dbReference>
<evidence type="ECO:0000313" key="6">
    <source>
        <dbReference type="Proteomes" id="UP001251528"/>
    </source>
</evidence>
<dbReference type="InterPro" id="IPR016166">
    <property type="entry name" value="FAD-bd_PCMH"/>
</dbReference>
<dbReference type="GO" id="GO:0071949">
    <property type="term" value="F:FAD binding"/>
    <property type="evidence" value="ECO:0007669"/>
    <property type="project" value="InterPro"/>
</dbReference>
<dbReference type="InterPro" id="IPR012951">
    <property type="entry name" value="BBE"/>
</dbReference>
<evidence type="ECO:0000256" key="2">
    <source>
        <dbReference type="ARBA" id="ARBA00023002"/>
    </source>
</evidence>
<dbReference type="InterPro" id="IPR036318">
    <property type="entry name" value="FAD-bd_PCMH-like_sf"/>
</dbReference>
<sequence length="592" mass="63953">MMPSLHTISQLCLLLAPVASGLAVENKPTCRCRPHEKCWPSPDKWNTLNNTIEGNLQAVRPVEAPCFPPNVGSALCAEIGKNFNNSLWRSAQPGAVQWTNWEAWPLKNQSCYADQPKNIPCEQGRVSLYSALVEKPEHIQAAVRFVAENNIRLAIKNSGHCFLGRSTAPESLQISTHKLKSISFTDNFFPEGATNCDGKGAGAGSAVTIGAGVQLKQLYMEAAKNNVSVVAGVSHTVGAAGGYVQGGGHSPLGNWKGMASDNALEFKGQLVTANKYKNKDLFWALRGGGGGTFGVVVSVTLQTFPDVPFGYLQFGMIVSPSNSSAYWDMMQAFHFHLPAVSAAGGAGYYFFSGKPADMNGTQLLSMSGMFFFINQTNQNVIETKIEPLKTDMFKYALPESTFNVSIVPRISGTIAAGLQGDSDGGGGINIVGSRMISRDFLLSKDGPARLVKALQDIGKVQPGVGYTAHVVAGGAAAKTDIDSAINPAWRKCLTHIAFADDWNSTTSPEKIKIIQDKMTNESVEILRVLEPDMGAYLNEADANEKNFQKSFWGSNYEKLYKVKQELDADNLFIARKGVGSEDWDDAGLCRIR</sequence>
<dbReference type="InterPro" id="IPR050432">
    <property type="entry name" value="FAD-linked_Oxidoreductases_BP"/>
</dbReference>
<evidence type="ECO:0000259" key="4">
    <source>
        <dbReference type="PROSITE" id="PS51387"/>
    </source>
</evidence>
<dbReference type="PANTHER" id="PTHR13878">
    <property type="entry name" value="GULONOLACTONE OXIDASE"/>
    <property type="match status" value="1"/>
</dbReference>
<keyword evidence="6" id="KW-1185">Reference proteome</keyword>
<comment type="caution">
    <text evidence="5">The sequence shown here is derived from an EMBL/GenBank/DDBJ whole genome shotgun (WGS) entry which is preliminary data.</text>
</comment>
<evidence type="ECO:0000256" key="3">
    <source>
        <dbReference type="SAM" id="SignalP"/>
    </source>
</evidence>
<evidence type="ECO:0000313" key="5">
    <source>
        <dbReference type="EMBL" id="KAK2590817.1"/>
    </source>
</evidence>
<dbReference type="SUPFAM" id="SSF56176">
    <property type="entry name" value="FAD-binding/transporter-associated domain-like"/>
    <property type="match status" value="1"/>
</dbReference>
<comment type="similarity">
    <text evidence="1">Belongs to the oxygen-dependent FAD-linked oxidoreductase family.</text>
</comment>
<dbReference type="InterPro" id="IPR016169">
    <property type="entry name" value="FAD-bd_PCMH_sub2"/>
</dbReference>
<dbReference type="AlphaFoldDB" id="A0AAJ0FNI6"/>
<evidence type="ECO:0000256" key="1">
    <source>
        <dbReference type="ARBA" id="ARBA00005466"/>
    </source>
</evidence>
<accession>A0AAJ0FNI6</accession>
<dbReference type="GO" id="GO:0016491">
    <property type="term" value="F:oxidoreductase activity"/>
    <property type="evidence" value="ECO:0007669"/>
    <property type="project" value="UniProtKB-KW"/>
</dbReference>
<feature type="domain" description="FAD-binding PCMH-type" evidence="4">
    <location>
        <begin position="121"/>
        <end position="306"/>
    </location>
</feature>
<dbReference type="PROSITE" id="PS51387">
    <property type="entry name" value="FAD_PCMH"/>
    <property type="match status" value="1"/>
</dbReference>
<dbReference type="InterPro" id="IPR006094">
    <property type="entry name" value="Oxid_FAD_bind_N"/>
</dbReference>
<keyword evidence="3" id="KW-0732">Signal</keyword>
<feature type="signal peptide" evidence="3">
    <location>
        <begin position="1"/>
        <end position="23"/>
    </location>
</feature>
<dbReference type="EMBL" id="JASWJB010000393">
    <property type="protein sequence ID" value="KAK2590817.1"/>
    <property type="molecule type" value="Genomic_DNA"/>
</dbReference>
<gene>
    <name evidence="5" type="ORF">QQS21_011504</name>
</gene>